<reference evidence="2" key="1">
    <citation type="submission" date="2021-06" db="EMBL/GenBank/DDBJ databases">
        <authorList>
            <person name="Kallberg Y."/>
            <person name="Tangrot J."/>
            <person name="Rosling A."/>
        </authorList>
    </citation>
    <scope>NUCLEOTIDE SEQUENCE</scope>
    <source>
        <strain evidence="2">MA453B</strain>
    </source>
</reference>
<feature type="compositionally biased region" description="Basic and acidic residues" evidence="1">
    <location>
        <begin position="141"/>
        <end position="153"/>
    </location>
</feature>
<feature type="non-terminal residue" evidence="2">
    <location>
        <position position="1"/>
    </location>
</feature>
<comment type="caution">
    <text evidence="2">The sequence shown here is derived from an EMBL/GenBank/DDBJ whole genome shotgun (WGS) entry which is preliminary data.</text>
</comment>
<dbReference type="OrthoDB" id="10576111at2759"/>
<gene>
    <name evidence="2" type="ORF">DERYTH_LOCUS18160</name>
</gene>
<protein>
    <submittedName>
        <fullName evidence="2">18928_t:CDS:1</fullName>
    </submittedName>
</protein>
<evidence type="ECO:0000313" key="3">
    <source>
        <dbReference type="Proteomes" id="UP000789405"/>
    </source>
</evidence>
<evidence type="ECO:0000256" key="1">
    <source>
        <dbReference type="SAM" id="MobiDB-lite"/>
    </source>
</evidence>
<keyword evidence="3" id="KW-1185">Reference proteome</keyword>
<dbReference type="EMBL" id="CAJVPY010018034">
    <property type="protein sequence ID" value="CAG8765001.1"/>
    <property type="molecule type" value="Genomic_DNA"/>
</dbReference>
<organism evidence="2 3">
    <name type="scientific">Dentiscutata erythropus</name>
    <dbReference type="NCBI Taxonomy" id="1348616"/>
    <lineage>
        <taxon>Eukaryota</taxon>
        <taxon>Fungi</taxon>
        <taxon>Fungi incertae sedis</taxon>
        <taxon>Mucoromycota</taxon>
        <taxon>Glomeromycotina</taxon>
        <taxon>Glomeromycetes</taxon>
        <taxon>Diversisporales</taxon>
        <taxon>Gigasporaceae</taxon>
        <taxon>Dentiscutata</taxon>
    </lineage>
</organism>
<accession>A0A9N9J460</accession>
<sequence length="292" mass="34703">DKYDTVEESWWSNDEYENGQPSLNETYSVEPPKWRKPNKGIDYGDDDKWGDEITETWWEPEEKVCEVFMIKAENDDSEEETIKSELNNHPSDSVKRTFTRYEKELEYQDLVWNVLLETYPRYISREVAISQDEVDSEDEEKNTNPEIADKKGEEFWHNHDYDEETVLTQEREIGCHEPENEREVFIAEDEAENKENEPPEPSTQASNEVNIQTWTQNMTPMHFWKMGSEYRGALNFSHLNWSYGKMFHIMLGAYQELARREYLLATGIDLGCMEQLDIEAVNTYRNDQRCDR</sequence>
<evidence type="ECO:0000313" key="2">
    <source>
        <dbReference type="EMBL" id="CAG8765001.1"/>
    </source>
</evidence>
<feature type="non-terminal residue" evidence="2">
    <location>
        <position position="292"/>
    </location>
</feature>
<dbReference type="Proteomes" id="UP000789405">
    <property type="component" value="Unassembled WGS sequence"/>
</dbReference>
<proteinExistence type="predicted"/>
<feature type="region of interest" description="Disordered" evidence="1">
    <location>
        <begin position="1"/>
        <end position="47"/>
    </location>
</feature>
<feature type="region of interest" description="Disordered" evidence="1">
    <location>
        <begin position="131"/>
        <end position="153"/>
    </location>
</feature>
<dbReference type="AlphaFoldDB" id="A0A9N9J460"/>
<name>A0A9N9J460_9GLOM</name>